<accession>X1R6N3</accession>
<dbReference type="PANTHER" id="PTHR45766">
    <property type="entry name" value="DNA ANNEALING HELICASE AND ENDONUCLEASE ZRANB3 FAMILY MEMBER"/>
    <property type="match status" value="1"/>
</dbReference>
<feature type="non-terminal residue" evidence="3">
    <location>
        <position position="1"/>
    </location>
</feature>
<keyword evidence="1" id="KW-0378">Hydrolase</keyword>
<dbReference type="SUPFAM" id="SSF52540">
    <property type="entry name" value="P-loop containing nucleoside triphosphate hydrolases"/>
    <property type="match status" value="1"/>
</dbReference>
<name>X1R6N3_9ZZZZ</name>
<protein>
    <recommendedName>
        <fullName evidence="2">Helicase C-terminal domain-containing protein</fullName>
    </recommendedName>
</protein>
<dbReference type="AlphaFoldDB" id="X1R6N3"/>
<dbReference type="Pfam" id="PF00271">
    <property type="entry name" value="Helicase_C"/>
    <property type="match status" value="1"/>
</dbReference>
<comment type="caution">
    <text evidence="3">The sequence shown here is derived from an EMBL/GenBank/DDBJ whole genome shotgun (WGS) entry which is preliminary data.</text>
</comment>
<sequence>LLIATDVLSEGQNLQDAQYLINYDLHWNPVRMIQRAGRIDRLFSPHDKVYIYNVMPEQGLEDLLKLVSSLTRKLETIEDAIALDASVLGEQIEAKQLDKILAIRRGGAQAESVYLEGERNQGLDEGMELLNQYLEIMKNYATEDVAKIPDGVYSIKNGPESGIYIMLQMPEEL</sequence>
<dbReference type="CDD" id="cd18793">
    <property type="entry name" value="SF2_C_SNF"/>
    <property type="match status" value="1"/>
</dbReference>
<feature type="domain" description="Helicase C-terminal" evidence="2">
    <location>
        <begin position="1"/>
        <end position="94"/>
    </location>
</feature>
<dbReference type="Gene3D" id="3.40.50.300">
    <property type="entry name" value="P-loop containing nucleotide triphosphate hydrolases"/>
    <property type="match status" value="1"/>
</dbReference>
<dbReference type="PANTHER" id="PTHR45766:SF6">
    <property type="entry name" value="SWI_SNF-RELATED MATRIX-ASSOCIATED ACTIN-DEPENDENT REGULATOR OF CHROMATIN SUBFAMILY A-LIKE PROTEIN 1"/>
    <property type="match status" value="1"/>
</dbReference>
<feature type="non-terminal residue" evidence="3">
    <location>
        <position position="173"/>
    </location>
</feature>
<dbReference type="InterPro" id="IPR001650">
    <property type="entry name" value="Helicase_C-like"/>
</dbReference>
<evidence type="ECO:0000256" key="1">
    <source>
        <dbReference type="ARBA" id="ARBA00022801"/>
    </source>
</evidence>
<evidence type="ECO:0000259" key="2">
    <source>
        <dbReference type="PROSITE" id="PS51194"/>
    </source>
</evidence>
<dbReference type="GO" id="GO:0016787">
    <property type="term" value="F:hydrolase activity"/>
    <property type="evidence" value="ECO:0007669"/>
    <property type="project" value="UniProtKB-KW"/>
</dbReference>
<gene>
    <name evidence="3" type="ORF">S06H3_61281</name>
</gene>
<proteinExistence type="predicted"/>
<evidence type="ECO:0000313" key="3">
    <source>
        <dbReference type="EMBL" id="GAI51274.1"/>
    </source>
</evidence>
<dbReference type="InterPro" id="IPR049730">
    <property type="entry name" value="SNF2/RAD54-like_C"/>
</dbReference>
<reference evidence="3" key="1">
    <citation type="journal article" date="2014" name="Front. Microbiol.">
        <title>High frequency of phylogenetically diverse reductive dehalogenase-homologous genes in deep subseafloor sedimentary metagenomes.</title>
        <authorList>
            <person name="Kawai M."/>
            <person name="Futagami T."/>
            <person name="Toyoda A."/>
            <person name="Takaki Y."/>
            <person name="Nishi S."/>
            <person name="Hori S."/>
            <person name="Arai W."/>
            <person name="Tsubouchi T."/>
            <person name="Morono Y."/>
            <person name="Uchiyama I."/>
            <person name="Ito T."/>
            <person name="Fujiyama A."/>
            <person name="Inagaki F."/>
            <person name="Takami H."/>
        </authorList>
    </citation>
    <scope>NUCLEOTIDE SEQUENCE</scope>
    <source>
        <strain evidence="3">Expedition CK06-06</strain>
    </source>
</reference>
<dbReference type="InterPro" id="IPR027417">
    <property type="entry name" value="P-loop_NTPase"/>
</dbReference>
<dbReference type="EMBL" id="BARV01040151">
    <property type="protein sequence ID" value="GAI51274.1"/>
    <property type="molecule type" value="Genomic_DNA"/>
</dbReference>
<dbReference type="PROSITE" id="PS51194">
    <property type="entry name" value="HELICASE_CTER"/>
    <property type="match status" value="1"/>
</dbReference>
<organism evidence="3">
    <name type="scientific">marine sediment metagenome</name>
    <dbReference type="NCBI Taxonomy" id="412755"/>
    <lineage>
        <taxon>unclassified sequences</taxon>
        <taxon>metagenomes</taxon>
        <taxon>ecological metagenomes</taxon>
    </lineage>
</organism>